<feature type="region of interest" description="Disordered" evidence="1">
    <location>
        <begin position="19"/>
        <end position="152"/>
    </location>
</feature>
<dbReference type="Proteomes" id="UP001373714">
    <property type="component" value="Unassembled WGS sequence"/>
</dbReference>
<feature type="compositionally biased region" description="Low complexity" evidence="1">
    <location>
        <begin position="48"/>
        <end position="61"/>
    </location>
</feature>
<keyword evidence="2" id="KW-0472">Membrane</keyword>
<evidence type="ECO:0000256" key="2">
    <source>
        <dbReference type="SAM" id="Phobius"/>
    </source>
</evidence>
<evidence type="ECO:0000313" key="4">
    <source>
        <dbReference type="Proteomes" id="UP001373714"/>
    </source>
</evidence>
<protein>
    <submittedName>
        <fullName evidence="3">Uncharacterized protein</fullName>
    </submittedName>
</protein>
<feature type="transmembrane region" description="Helical" evidence="2">
    <location>
        <begin position="498"/>
        <end position="518"/>
    </location>
</feature>
<keyword evidence="4" id="KW-1185">Reference proteome</keyword>
<dbReference type="AlphaFoldDB" id="A0AAV9UGF9"/>
<sequence>MSPPPPPLYLSTLPAFSLQKHLYPPSNPPPSGPLPRPPSNLENQAIAARLSASSPPTSTSLHPKPLAYPFPSFSDTSERDLCGPSNLPAFDPTTSTNVSPASQPSPLDSLLDGNSPLPVDRRPSAITQASSDALGENCRPSQLALPPFDQNGWKSSAGGSDYSASSLLVSHEEVASPKSDLLPHLARSVLSVEEIQHDSHSLGRLSRLSYVSGGAAFVVSEGDSLAHSNSAQSYRVDNVLPDFEAQRTAHLGNPTIYEANCQHGFYINSTLGNPRDSRLRIHPADNRFEHTYRVRKADGAEEPIYVPVYVFEPPGNFPDRSRLTAPLATPKFLNHTPRNFSLPGKSGGGPPARFSSDSAEMLLGSTSKFDGVIPEIRLPPRTYDSQRRAIQPFRKSVAASILPEKKKPKNSGQSSKETAHQRFEREHIHYFRDLDHLEESFYPAALIPPQIQIHGPKILVSRYGIPALRQPEDAYTGDEINEGRWPERYKRQKRIGRSLLCMCIVMPPLWLIMAAGLLDNLVAEMTSGEIWGVGRPEKVLAAWFGGLFCLSLTATIIAVGVIAL</sequence>
<keyword evidence="2" id="KW-1133">Transmembrane helix</keyword>
<keyword evidence="2" id="KW-0812">Transmembrane</keyword>
<feature type="transmembrane region" description="Helical" evidence="2">
    <location>
        <begin position="540"/>
        <end position="563"/>
    </location>
</feature>
<accession>A0AAV9UGF9</accession>
<name>A0AAV9UGF9_9PEZI</name>
<dbReference type="EMBL" id="JAVHNS010000011">
    <property type="protein sequence ID" value="KAK6340474.1"/>
    <property type="molecule type" value="Genomic_DNA"/>
</dbReference>
<evidence type="ECO:0000313" key="3">
    <source>
        <dbReference type="EMBL" id="KAK6340474.1"/>
    </source>
</evidence>
<evidence type="ECO:0000256" key="1">
    <source>
        <dbReference type="SAM" id="MobiDB-lite"/>
    </source>
</evidence>
<gene>
    <name evidence="3" type="ORF">TWF730_002225</name>
</gene>
<feature type="region of interest" description="Disordered" evidence="1">
    <location>
        <begin position="400"/>
        <end position="420"/>
    </location>
</feature>
<proteinExistence type="predicted"/>
<reference evidence="3 4" key="1">
    <citation type="submission" date="2019-10" db="EMBL/GenBank/DDBJ databases">
        <authorList>
            <person name="Palmer J.M."/>
        </authorList>
    </citation>
    <scope>NUCLEOTIDE SEQUENCE [LARGE SCALE GENOMIC DNA]</scope>
    <source>
        <strain evidence="3 4">TWF730</strain>
    </source>
</reference>
<feature type="compositionally biased region" description="Polar residues" evidence="1">
    <location>
        <begin position="92"/>
        <end position="106"/>
    </location>
</feature>
<feature type="compositionally biased region" description="Pro residues" evidence="1">
    <location>
        <begin position="25"/>
        <end position="38"/>
    </location>
</feature>
<organism evidence="3 4">
    <name type="scientific">Orbilia blumenaviensis</name>
    <dbReference type="NCBI Taxonomy" id="1796055"/>
    <lineage>
        <taxon>Eukaryota</taxon>
        <taxon>Fungi</taxon>
        <taxon>Dikarya</taxon>
        <taxon>Ascomycota</taxon>
        <taxon>Pezizomycotina</taxon>
        <taxon>Orbiliomycetes</taxon>
        <taxon>Orbiliales</taxon>
        <taxon>Orbiliaceae</taxon>
        <taxon>Orbilia</taxon>
    </lineage>
</organism>
<comment type="caution">
    <text evidence="3">The sequence shown here is derived from an EMBL/GenBank/DDBJ whole genome shotgun (WGS) entry which is preliminary data.</text>
</comment>